<proteinExistence type="inferred from homology"/>
<dbReference type="CDD" id="cd00085">
    <property type="entry name" value="HNHc"/>
    <property type="match status" value="1"/>
</dbReference>
<evidence type="ECO:0000313" key="5">
    <source>
        <dbReference type="Proteomes" id="UP001596548"/>
    </source>
</evidence>
<protein>
    <submittedName>
        <fullName evidence="4">DUF222 domain-containing protein</fullName>
    </submittedName>
</protein>
<evidence type="ECO:0000256" key="2">
    <source>
        <dbReference type="SAM" id="MobiDB-lite"/>
    </source>
</evidence>
<feature type="domain" description="HNH nuclease" evidence="3">
    <location>
        <begin position="331"/>
        <end position="383"/>
    </location>
</feature>
<keyword evidence="5" id="KW-1185">Reference proteome</keyword>
<organism evidence="4 5">
    <name type="scientific">Paractinoplanes rhizophilus</name>
    <dbReference type="NCBI Taxonomy" id="1416877"/>
    <lineage>
        <taxon>Bacteria</taxon>
        <taxon>Bacillati</taxon>
        <taxon>Actinomycetota</taxon>
        <taxon>Actinomycetes</taxon>
        <taxon>Micromonosporales</taxon>
        <taxon>Micromonosporaceae</taxon>
        <taxon>Paractinoplanes</taxon>
    </lineage>
</organism>
<evidence type="ECO:0000256" key="1">
    <source>
        <dbReference type="ARBA" id="ARBA00023450"/>
    </source>
</evidence>
<dbReference type="InterPro" id="IPR002711">
    <property type="entry name" value="HNH"/>
</dbReference>
<dbReference type="Proteomes" id="UP001596548">
    <property type="component" value="Unassembled WGS sequence"/>
</dbReference>
<comment type="caution">
    <text evidence="4">The sequence shown here is derived from an EMBL/GenBank/DDBJ whole genome shotgun (WGS) entry which is preliminary data.</text>
</comment>
<accession>A0ABW2HXG2</accession>
<name>A0ABW2HXG2_9ACTN</name>
<dbReference type="RefSeq" id="WP_378974062.1">
    <property type="nucleotide sequence ID" value="NZ_JBHTBJ010000026.1"/>
</dbReference>
<evidence type="ECO:0000313" key="4">
    <source>
        <dbReference type="EMBL" id="MFC7277884.1"/>
    </source>
</evidence>
<reference evidence="5" key="1">
    <citation type="journal article" date="2019" name="Int. J. Syst. Evol. Microbiol.">
        <title>The Global Catalogue of Microorganisms (GCM) 10K type strain sequencing project: providing services to taxonomists for standard genome sequencing and annotation.</title>
        <authorList>
            <consortium name="The Broad Institute Genomics Platform"/>
            <consortium name="The Broad Institute Genome Sequencing Center for Infectious Disease"/>
            <person name="Wu L."/>
            <person name="Ma J."/>
        </authorList>
    </citation>
    <scope>NUCLEOTIDE SEQUENCE [LARGE SCALE GENOMIC DNA]</scope>
    <source>
        <strain evidence="5">XZYJT-10</strain>
    </source>
</reference>
<dbReference type="SMART" id="SM00507">
    <property type="entry name" value="HNHc"/>
    <property type="match status" value="1"/>
</dbReference>
<sequence length="425" mass="46538">MLVDVKELSEDTAKLAAAPLWPLSDDDLTDTLRAAHRLTQAAQVLQAQLVRQADARGVPAAQGYRSTARWLRTLLMLDPQPARELAEAATALRRPVIERAVLDGHADLRQAAVIATTVEAIPADLGDFDDIAADEAARIVGQAEQTMIDMADRLPAYQLRRVGERILAHVAPELLERADEAALTRQEARARRRRALTLSLPVDGLVRVSGVLGAEDAATVQAALHPLCRPLPEDDRTAPQRRADALVDVCRLALRTEKLPDDGGEPPQLAVTVAYQPLTRTLGTARTDTGQRLSAATVRRLACDARILPVVLGGNSQVLDTGRARRLATGALRRALHVRDQGCAFPDCDLPPRWTDAHHITAWNDGGETSLDNLVLLCRHHHRLVHEPGAGWQIRLGADRRPDFIPPPLVDPGQRPRRNLCHQRQ</sequence>
<feature type="region of interest" description="Disordered" evidence="2">
    <location>
        <begin position="403"/>
        <end position="425"/>
    </location>
</feature>
<gene>
    <name evidence="4" type="ORF">ACFQS1_28175</name>
</gene>
<dbReference type="Gene3D" id="1.10.30.50">
    <property type="match status" value="1"/>
</dbReference>
<comment type="similarity">
    <text evidence="1">Belongs to the Rv1128c/1148c/1588c/1702c/1945/3466 family.</text>
</comment>
<dbReference type="EMBL" id="JBHTBJ010000026">
    <property type="protein sequence ID" value="MFC7277884.1"/>
    <property type="molecule type" value="Genomic_DNA"/>
</dbReference>
<feature type="compositionally biased region" description="Basic residues" evidence="2">
    <location>
        <begin position="415"/>
        <end position="425"/>
    </location>
</feature>
<dbReference type="InterPro" id="IPR003870">
    <property type="entry name" value="DUF222"/>
</dbReference>
<dbReference type="InterPro" id="IPR003615">
    <property type="entry name" value="HNH_nuc"/>
</dbReference>
<dbReference type="Pfam" id="PF02720">
    <property type="entry name" value="DUF222"/>
    <property type="match status" value="1"/>
</dbReference>
<dbReference type="Pfam" id="PF01844">
    <property type="entry name" value="HNH"/>
    <property type="match status" value="1"/>
</dbReference>
<evidence type="ECO:0000259" key="3">
    <source>
        <dbReference type="SMART" id="SM00507"/>
    </source>
</evidence>